<sequence>MRVDDVMAALAAAVEVIPGLRVTAYPPDRLVPPAAWPEWPDAITYDAAMGRGADQITAELRVCVGRVDARSSLTLLADYAAGAGPRSVKAAVESFTTAAYHSARVTTCQFGVVSVAGTEYLATTFSVDIIGS</sequence>
<organism evidence="1 2">
    <name type="scientific">Pseudonocardia hydrocarbonoxydans</name>
    <dbReference type="NCBI Taxonomy" id="76726"/>
    <lineage>
        <taxon>Bacteria</taxon>
        <taxon>Bacillati</taxon>
        <taxon>Actinomycetota</taxon>
        <taxon>Actinomycetes</taxon>
        <taxon>Pseudonocardiales</taxon>
        <taxon>Pseudonocardiaceae</taxon>
        <taxon>Pseudonocardia</taxon>
    </lineage>
</organism>
<dbReference type="Proteomes" id="UP000320338">
    <property type="component" value="Unassembled WGS sequence"/>
</dbReference>
<comment type="caution">
    <text evidence="1">The sequence shown here is derived from an EMBL/GenBank/DDBJ whole genome shotgun (WGS) entry which is preliminary data.</text>
</comment>
<dbReference type="RefSeq" id="WP_170183837.1">
    <property type="nucleotide sequence ID" value="NZ_BAAARZ010000007.1"/>
</dbReference>
<protein>
    <submittedName>
        <fullName evidence="1">Uncharacterized protein</fullName>
    </submittedName>
</protein>
<reference evidence="1 2" key="1">
    <citation type="submission" date="2019-06" db="EMBL/GenBank/DDBJ databases">
        <title>Whole genome shotgun sequence of Pseudonocardia hydrocarbonoxydans NBRC 14498.</title>
        <authorList>
            <person name="Hosoyama A."/>
            <person name="Uohara A."/>
            <person name="Ohji S."/>
            <person name="Ichikawa N."/>
        </authorList>
    </citation>
    <scope>NUCLEOTIDE SEQUENCE [LARGE SCALE GENOMIC DNA]</scope>
    <source>
        <strain evidence="1 2">NBRC 14498</strain>
    </source>
</reference>
<proteinExistence type="predicted"/>
<accession>A0A4Y3WQ20</accession>
<name>A0A4Y3WQ20_9PSEU</name>
<evidence type="ECO:0000313" key="1">
    <source>
        <dbReference type="EMBL" id="GEC20982.1"/>
    </source>
</evidence>
<keyword evidence="2" id="KW-1185">Reference proteome</keyword>
<dbReference type="EMBL" id="BJNG01000026">
    <property type="protein sequence ID" value="GEC20982.1"/>
    <property type="molecule type" value="Genomic_DNA"/>
</dbReference>
<dbReference type="AlphaFoldDB" id="A0A4Y3WQ20"/>
<evidence type="ECO:0000313" key="2">
    <source>
        <dbReference type="Proteomes" id="UP000320338"/>
    </source>
</evidence>
<gene>
    <name evidence="1" type="ORF">PHY01_32650</name>
</gene>